<dbReference type="InterPro" id="IPR000873">
    <property type="entry name" value="AMP-dep_synth/lig_dom"/>
</dbReference>
<dbReference type="InterPro" id="IPR020845">
    <property type="entry name" value="AMP-binding_CS"/>
</dbReference>
<evidence type="ECO:0000259" key="2">
    <source>
        <dbReference type="Pfam" id="PF00501"/>
    </source>
</evidence>
<dbReference type="RefSeq" id="WP_218469500.1">
    <property type="nucleotide sequence ID" value="NZ_BAABJN010000013.1"/>
</dbReference>
<dbReference type="EMBL" id="CP078145">
    <property type="protein sequence ID" value="QXN88617.1"/>
    <property type="molecule type" value="Genomic_DNA"/>
</dbReference>
<feature type="domain" description="AMP-dependent synthetase/ligase" evidence="2">
    <location>
        <begin position="19"/>
        <end position="396"/>
    </location>
</feature>
<dbReference type="PROSITE" id="PS00455">
    <property type="entry name" value="AMP_BINDING"/>
    <property type="match status" value="1"/>
</dbReference>
<name>A0ABX8RHZ4_NOCIO</name>
<dbReference type="PANTHER" id="PTHR22754">
    <property type="entry name" value="DISCO-INTERACTING PROTEIN 2 DIP2 -RELATED"/>
    <property type="match status" value="1"/>
</dbReference>
<gene>
    <name evidence="3" type="ORF">KV110_23790</name>
</gene>
<proteinExistence type="inferred from homology"/>
<evidence type="ECO:0000313" key="3">
    <source>
        <dbReference type="EMBL" id="QXN88617.1"/>
    </source>
</evidence>
<dbReference type="Proteomes" id="UP000694257">
    <property type="component" value="Chromosome"/>
</dbReference>
<comment type="similarity">
    <text evidence="1">Belongs to the ATP-dependent AMP-binding enzyme family.</text>
</comment>
<keyword evidence="4" id="KW-1185">Reference proteome</keyword>
<reference evidence="3 4" key="1">
    <citation type="submission" date="2021-07" db="EMBL/GenBank/DDBJ databases">
        <title>Whole Genome Sequence of Nocardia Iowensis.</title>
        <authorList>
            <person name="Lamm A."/>
            <person name="Collins-Fairclough A.M."/>
            <person name="Bunk B."/>
            <person name="Sproer C."/>
        </authorList>
    </citation>
    <scope>NUCLEOTIDE SEQUENCE [LARGE SCALE GENOMIC DNA]</scope>
    <source>
        <strain evidence="3 4">NRRL 5646</strain>
    </source>
</reference>
<dbReference type="PANTHER" id="PTHR22754:SF32">
    <property type="entry name" value="DISCO-INTERACTING PROTEIN 2"/>
    <property type="match status" value="1"/>
</dbReference>
<organism evidence="3 4">
    <name type="scientific">Nocardia iowensis</name>
    <dbReference type="NCBI Taxonomy" id="204891"/>
    <lineage>
        <taxon>Bacteria</taxon>
        <taxon>Bacillati</taxon>
        <taxon>Actinomycetota</taxon>
        <taxon>Actinomycetes</taxon>
        <taxon>Mycobacteriales</taxon>
        <taxon>Nocardiaceae</taxon>
        <taxon>Nocardia</taxon>
    </lineage>
</organism>
<evidence type="ECO:0000256" key="1">
    <source>
        <dbReference type="ARBA" id="ARBA00006432"/>
    </source>
</evidence>
<evidence type="ECO:0000313" key="4">
    <source>
        <dbReference type="Proteomes" id="UP000694257"/>
    </source>
</evidence>
<accession>A0ABX8RHZ4</accession>
<protein>
    <submittedName>
        <fullName evidence="3">AMP-binding protein</fullName>
    </submittedName>
</protein>
<sequence length="550" mass="58441">MITDFFTWTGQPSTTRGIHRAVADGWQLTTYEELRDRARSLAERLLDSGIGPGDVVSIIEPKVDDFLAAFFAVLLAGATPNPIAPPFPLQGADSYRRQLVRLLGVARPATVYAPAEYESLLEPVLDDIPRLDHRIGPVRTTDFPQCGPTDIGLLQFTSGSSGTPKAVRVPLASLQANIADIFEWLSVGPDDHIATWLPAYHDMGLIGCLLAPTVAGLEIDAMAPIEFLQEPQKWLSCFGTRTATIGAAPNFALSYLLAKVDGAALAEMDFGRWHALVVGAERIDPAVLRRFATEFGPYGFRSTAICPAYGLAEATLAVSGVGPRDPVEVITVEPGSQQITGPFDLMTAPLTDGRTWLVGCGRPVGTVSVHVGEESPGTGESIGELCVTGPNVALGYRTAAGDTDLARDAVGSLATGDAVALVDNAVYPIGRIGDAVKIRATTVYAEDVEAAVVNATGVPSNRVVALAGTADGRPQIAILLETADLDMEIVDTVVRAHVGGDDARIRFFHADSGLIERTTSGKPRRRRMWQRLIDGELDRLEMGAPAGSEA</sequence>
<dbReference type="Pfam" id="PF00501">
    <property type="entry name" value="AMP-binding"/>
    <property type="match status" value="1"/>
</dbReference>